<comment type="subcellular location">
    <subcellularLocation>
        <location evidence="1">Cell membrane</location>
        <topology evidence="1">Multi-pass membrane protein</topology>
    </subcellularLocation>
</comment>
<dbReference type="AlphaFoldDB" id="A0A2I0R4Z0"/>
<dbReference type="Proteomes" id="UP000236654">
    <property type="component" value="Unassembled WGS sequence"/>
</dbReference>
<feature type="binding site" evidence="8">
    <location>
        <position position="478"/>
    </location>
    <ligand>
        <name>Mn(2+)</name>
        <dbReference type="ChEBI" id="CHEBI:29035"/>
    </ligand>
</feature>
<keyword evidence="2" id="KW-1003">Cell membrane</keyword>
<dbReference type="InterPro" id="IPR050448">
    <property type="entry name" value="OpgB/LTA_synthase_biosynth"/>
</dbReference>
<comment type="caution">
    <text evidence="11">The sequence shown here is derived from an EMBL/GenBank/DDBJ whole genome shotgun (WGS) entry which is preliminary data.</text>
</comment>
<sequence length="624" mass="71101">MYSALLQKNIVLIKRLAITLLMLSLTRIIFYIANAEAFKFVGFTDFIAGIWMDIITIGIYFIPFYALSLLPFPFVAHKVYQLILKIIFHITNATIIAFNLIDVEYFKFTSKRSTADLFTLVSTGNDINQLLTTFIIDFWWLIILFLILLFISHVLYNKTNVKPCTSVRYPINIANFVIMAGLLFILGRGGLGYRPADMLTASQLTSPQNSSLVSNTPLSIIKTIGKASLVEANFFPDNSDKIYTPIHKGSQKHQLRENLNVMVIIMESFGNEWIGKKTGQPYTPFLDSLLDQSLYFENAFANGKKSIEAVPAIFASIPSLLDNPYISSPYGTNSIEALPKLLGEVGYSSAFYHGATNGSMKFDVFTAHLGFDQYIGRKEYNNEKHTDATWGVLDEYFMPWTAKSITKDLKEPFMAGLFTLSSHHPYFVPEEHRSVLPKGEHPMAQSIAYADMSLQLFFEAAKEEPWYDNTVFVICADHTPAGTSMRYMQRIGMYQIPIAFYDPQGELQAKTANQLFNHIDIMPTVLDLIGYNKPVYSFGNSYFSNNEPFAVNYIENSHLFFKGDYMLNFVKDEATGLYNYKSDTLMYHDSLAYFPQLKDDMEQELKGIIQRYNHDLIHNTMRLP</sequence>
<dbReference type="InterPro" id="IPR000917">
    <property type="entry name" value="Sulfatase_N"/>
</dbReference>
<evidence type="ECO:0000256" key="3">
    <source>
        <dbReference type="ARBA" id="ARBA00022692"/>
    </source>
</evidence>
<dbReference type="GO" id="GO:0005886">
    <property type="term" value="C:plasma membrane"/>
    <property type="evidence" value="ECO:0007669"/>
    <property type="project" value="UniProtKB-SubCell"/>
</dbReference>
<evidence type="ECO:0000256" key="4">
    <source>
        <dbReference type="ARBA" id="ARBA00022989"/>
    </source>
</evidence>
<keyword evidence="7" id="KW-0464">Manganese</keyword>
<accession>A0A2I0R4Z0</accession>
<evidence type="ECO:0000256" key="8">
    <source>
        <dbReference type="PIRSR" id="PIRSR005091-3"/>
    </source>
</evidence>
<dbReference type="Gene3D" id="3.40.720.10">
    <property type="entry name" value="Alkaline Phosphatase, subunit A"/>
    <property type="match status" value="1"/>
</dbReference>
<dbReference type="CDD" id="cd16015">
    <property type="entry name" value="LTA_synthase"/>
    <property type="match status" value="1"/>
</dbReference>
<dbReference type="OrthoDB" id="9777768at2"/>
<evidence type="ECO:0000256" key="6">
    <source>
        <dbReference type="PIRSR" id="PIRSR005091-1"/>
    </source>
</evidence>
<feature type="active site" evidence="6">
    <location>
        <position position="306"/>
    </location>
</feature>
<feature type="transmembrane region" description="Helical" evidence="9">
    <location>
        <begin position="46"/>
        <end position="70"/>
    </location>
</feature>
<feature type="transmembrane region" description="Helical" evidence="9">
    <location>
        <begin position="12"/>
        <end position="34"/>
    </location>
</feature>
<keyword evidence="12" id="KW-1185">Reference proteome</keyword>
<evidence type="ECO:0000313" key="12">
    <source>
        <dbReference type="Proteomes" id="UP000236654"/>
    </source>
</evidence>
<keyword evidence="5 9" id="KW-0472">Membrane</keyword>
<proteinExistence type="predicted"/>
<feature type="binding site" evidence="7">
    <location>
        <position position="423"/>
    </location>
    <ligand>
        <name>substrate</name>
    </ligand>
</feature>
<dbReference type="PANTHER" id="PTHR47371:SF3">
    <property type="entry name" value="PHOSPHOGLYCEROL TRANSFERASE I"/>
    <property type="match status" value="1"/>
</dbReference>
<feature type="transmembrane region" description="Helical" evidence="9">
    <location>
        <begin position="82"/>
        <end position="101"/>
    </location>
</feature>
<dbReference type="InterPro" id="IPR017850">
    <property type="entry name" value="Alkaline_phosphatase_core_sf"/>
</dbReference>
<feature type="domain" description="Sulfatase N-terminal" evidence="10">
    <location>
        <begin position="260"/>
        <end position="531"/>
    </location>
</feature>
<evidence type="ECO:0000256" key="1">
    <source>
        <dbReference type="ARBA" id="ARBA00004651"/>
    </source>
</evidence>
<dbReference type="Pfam" id="PF00884">
    <property type="entry name" value="Sulfatase"/>
    <property type="match status" value="1"/>
</dbReference>
<feature type="binding site" evidence="8">
    <location>
        <position position="267"/>
    </location>
    <ligand>
        <name>Mn(2+)</name>
        <dbReference type="ChEBI" id="CHEBI:29035"/>
    </ligand>
</feature>
<reference evidence="11 12" key="1">
    <citation type="submission" date="2017-12" db="EMBL/GenBank/DDBJ databases">
        <title>The draft genome sequence of Brumimicrobium saltpan LHR20.</title>
        <authorList>
            <person name="Do Z.-J."/>
            <person name="Luo H.-R."/>
        </authorList>
    </citation>
    <scope>NUCLEOTIDE SEQUENCE [LARGE SCALE GENOMIC DNA]</scope>
    <source>
        <strain evidence="11 12">LHR20</strain>
    </source>
</reference>
<evidence type="ECO:0000256" key="2">
    <source>
        <dbReference type="ARBA" id="ARBA00022475"/>
    </source>
</evidence>
<dbReference type="InterPro" id="IPR012160">
    <property type="entry name" value="LtaS-like"/>
</dbReference>
<organism evidence="11 12">
    <name type="scientific">Brumimicrobium salinarum</name>
    <dbReference type="NCBI Taxonomy" id="2058658"/>
    <lineage>
        <taxon>Bacteria</taxon>
        <taxon>Pseudomonadati</taxon>
        <taxon>Bacteroidota</taxon>
        <taxon>Flavobacteriia</taxon>
        <taxon>Flavobacteriales</taxon>
        <taxon>Crocinitomicaceae</taxon>
        <taxon>Brumimicrobium</taxon>
    </lineage>
</organism>
<protein>
    <recommendedName>
        <fullName evidence="10">Sulfatase N-terminal domain-containing protein</fullName>
    </recommendedName>
</protein>
<feature type="transmembrane region" description="Helical" evidence="9">
    <location>
        <begin position="138"/>
        <end position="157"/>
    </location>
</feature>
<keyword evidence="4 9" id="KW-1133">Transmembrane helix</keyword>
<keyword evidence="7" id="KW-0479">Metal-binding</keyword>
<evidence type="ECO:0000256" key="9">
    <source>
        <dbReference type="SAM" id="Phobius"/>
    </source>
</evidence>
<evidence type="ECO:0000313" key="11">
    <source>
        <dbReference type="EMBL" id="PKR81653.1"/>
    </source>
</evidence>
<dbReference type="PIRSF" id="PIRSF005091">
    <property type="entry name" value="Mmb_sulf_HI1246"/>
    <property type="match status" value="1"/>
</dbReference>
<evidence type="ECO:0000256" key="5">
    <source>
        <dbReference type="ARBA" id="ARBA00023136"/>
    </source>
</evidence>
<gene>
    <name evidence="11" type="ORF">CW751_03765</name>
</gene>
<name>A0A2I0R4Z0_9FLAO</name>
<evidence type="ECO:0000256" key="7">
    <source>
        <dbReference type="PIRSR" id="PIRSR005091-2"/>
    </source>
</evidence>
<dbReference type="EMBL" id="PJNI01000002">
    <property type="protein sequence ID" value="PKR81653.1"/>
    <property type="molecule type" value="Genomic_DNA"/>
</dbReference>
<keyword evidence="3 9" id="KW-0812">Transmembrane</keyword>
<dbReference type="PANTHER" id="PTHR47371">
    <property type="entry name" value="LIPOTEICHOIC ACID SYNTHASE"/>
    <property type="match status" value="1"/>
</dbReference>
<dbReference type="SUPFAM" id="SSF53649">
    <property type="entry name" value="Alkaline phosphatase-like"/>
    <property type="match status" value="1"/>
</dbReference>
<feature type="transmembrane region" description="Helical" evidence="9">
    <location>
        <begin position="169"/>
        <end position="187"/>
    </location>
</feature>
<dbReference type="GO" id="GO:0046872">
    <property type="term" value="F:metal ion binding"/>
    <property type="evidence" value="ECO:0007669"/>
    <property type="project" value="UniProtKB-KW"/>
</dbReference>
<evidence type="ECO:0000259" key="10">
    <source>
        <dbReference type="Pfam" id="PF00884"/>
    </source>
</evidence>
<feature type="binding site" evidence="8">
    <location>
        <position position="477"/>
    </location>
    <ligand>
        <name>Mn(2+)</name>
        <dbReference type="ChEBI" id="CHEBI:29035"/>
    </ligand>
</feature>